<comment type="similarity">
    <text evidence="2">Belongs to the outer membrane factor (OMF) (TC 1.B.17) family.</text>
</comment>
<feature type="coiled-coil region" evidence="8">
    <location>
        <begin position="342"/>
        <end position="369"/>
    </location>
</feature>
<keyword evidence="8" id="KW-0175">Coiled coil</keyword>
<feature type="chain" id="PRO_5015104242" evidence="9">
    <location>
        <begin position="25"/>
        <end position="449"/>
    </location>
</feature>
<dbReference type="EMBL" id="PYGD01000001">
    <property type="protein sequence ID" value="PSK93965.1"/>
    <property type="molecule type" value="Genomic_DNA"/>
</dbReference>
<dbReference type="GO" id="GO:1990281">
    <property type="term" value="C:efflux pump complex"/>
    <property type="evidence" value="ECO:0007669"/>
    <property type="project" value="TreeGrafter"/>
</dbReference>
<name>A0A2P8D9S1_9BACT</name>
<dbReference type="RefSeq" id="WP_106520705.1">
    <property type="nucleotide sequence ID" value="NZ_PYGD01000001.1"/>
</dbReference>
<organism evidence="10 11">
    <name type="scientific">Taibaiella chishuiensis</name>
    <dbReference type="NCBI Taxonomy" id="1434707"/>
    <lineage>
        <taxon>Bacteria</taxon>
        <taxon>Pseudomonadati</taxon>
        <taxon>Bacteroidota</taxon>
        <taxon>Chitinophagia</taxon>
        <taxon>Chitinophagales</taxon>
        <taxon>Chitinophagaceae</taxon>
        <taxon>Taibaiella</taxon>
    </lineage>
</organism>
<keyword evidence="3" id="KW-0813">Transport</keyword>
<dbReference type="GO" id="GO:0009279">
    <property type="term" value="C:cell outer membrane"/>
    <property type="evidence" value="ECO:0007669"/>
    <property type="project" value="UniProtKB-SubCell"/>
</dbReference>
<evidence type="ECO:0000256" key="7">
    <source>
        <dbReference type="ARBA" id="ARBA00023237"/>
    </source>
</evidence>
<evidence type="ECO:0000256" key="5">
    <source>
        <dbReference type="ARBA" id="ARBA00022692"/>
    </source>
</evidence>
<dbReference type="Gene3D" id="1.20.1600.10">
    <property type="entry name" value="Outer membrane efflux proteins (OEP)"/>
    <property type="match status" value="1"/>
</dbReference>
<evidence type="ECO:0000256" key="2">
    <source>
        <dbReference type="ARBA" id="ARBA00007613"/>
    </source>
</evidence>
<evidence type="ECO:0000256" key="3">
    <source>
        <dbReference type="ARBA" id="ARBA00022448"/>
    </source>
</evidence>
<comment type="caution">
    <text evidence="10">The sequence shown here is derived from an EMBL/GenBank/DDBJ whole genome shotgun (WGS) entry which is preliminary data.</text>
</comment>
<sequence>MFTVFIKRKLILGALLSLSAGAGAQPVLDGYIRDAFAGNQGLKQEWLNLDKAVYALQEARSYYLPNVSFNANYTLADGGRTIDLPIGDLMNPVYSTLNQLTASNRFPQISNESVLLNPSNFYDAKLHTTLPLVNMEIGYNKQIRKELISRQQATINVYKRELVKDIKTAYFRYYQATQAVAIYQAAQALVRENIRVNESLYRNGSRNATALTRAQAEGQKTEALINEQQNNVKNAKQYFNFLLNRDLLADIELDTTALSAQPPASFEGVGQREELLQIKAAQQAFSLQKDMQQSNRIPKLNAFLDLGSQAFNFKVDSKTLYYFGGISLQWDLFAGGRNNTKIRQADAELKQAQAQLDQTELALKLQQAQARNNLNTAMTNYNNAQVQASLSERYYNDQFKVYKEGQLLYIELLDAQNQLTGARLQLAVARTDIWIALAALERSQAAYPL</sequence>
<proteinExistence type="inferred from homology"/>
<feature type="signal peptide" evidence="9">
    <location>
        <begin position="1"/>
        <end position="24"/>
    </location>
</feature>
<dbReference type="InterPro" id="IPR051906">
    <property type="entry name" value="TolC-like"/>
</dbReference>
<keyword evidence="4" id="KW-1134">Transmembrane beta strand</keyword>
<keyword evidence="5" id="KW-0812">Transmembrane</keyword>
<evidence type="ECO:0000256" key="8">
    <source>
        <dbReference type="SAM" id="Coils"/>
    </source>
</evidence>
<evidence type="ECO:0000313" key="10">
    <source>
        <dbReference type="EMBL" id="PSK93965.1"/>
    </source>
</evidence>
<dbReference type="Pfam" id="PF02321">
    <property type="entry name" value="OEP"/>
    <property type="match status" value="1"/>
</dbReference>
<dbReference type="GO" id="GO:0015288">
    <property type="term" value="F:porin activity"/>
    <property type="evidence" value="ECO:0007669"/>
    <property type="project" value="TreeGrafter"/>
</dbReference>
<dbReference type="OrthoDB" id="13803at2"/>
<keyword evidence="7" id="KW-0998">Cell outer membrane</keyword>
<dbReference type="GO" id="GO:0015562">
    <property type="term" value="F:efflux transmembrane transporter activity"/>
    <property type="evidence" value="ECO:0007669"/>
    <property type="project" value="InterPro"/>
</dbReference>
<protein>
    <submittedName>
        <fullName evidence="10">Outer membrane protein TolC</fullName>
    </submittedName>
</protein>
<evidence type="ECO:0000256" key="1">
    <source>
        <dbReference type="ARBA" id="ARBA00004442"/>
    </source>
</evidence>
<reference evidence="10 11" key="1">
    <citation type="submission" date="2018-03" db="EMBL/GenBank/DDBJ databases">
        <title>Genomic Encyclopedia of Type Strains, Phase III (KMG-III): the genomes of soil and plant-associated and newly described type strains.</title>
        <authorList>
            <person name="Whitman W."/>
        </authorList>
    </citation>
    <scope>NUCLEOTIDE SEQUENCE [LARGE SCALE GENOMIC DNA]</scope>
    <source>
        <strain evidence="10 11">CGMCC 1.12700</strain>
    </source>
</reference>
<dbReference type="SUPFAM" id="SSF56954">
    <property type="entry name" value="Outer membrane efflux proteins (OEP)"/>
    <property type="match status" value="1"/>
</dbReference>
<dbReference type="InterPro" id="IPR003423">
    <property type="entry name" value="OMP_efflux"/>
</dbReference>
<evidence type="ECO:0000256" key="6">
    <source>
        <dbReference type="ARBA" id="ARBA00023136"/>
    </source>
</evidence>
<evidence type="ECO:0000313" key="11">
    <source>
        <dbReference type="Proteomes" id="UP000240572"/>
    </source>
</evidence>
<evidence type="ECO:0000256" key="9">
    <source>
        <dbReference type="SAM" id="SignalP"/>
    </source>
</evidence>
<evidence type="ECO:0000256" key="4">
    <source>
        <dbReference type="ARBA" id="ARBA00022452"/>
    </source>
</evidence>
<accession>A0A2P8D9S1</accession>
<dbReference type="Proteomes" id="UP000240572">
    <property type="component" value="Unassembled WGS sequence"/>
</dbReference>
<keyword evidence="9" id="KW-0732">Signal</keyword>
<dbReference type="PANTHER" id="PTHR30026">
    <property type="entry name" value="OUTER MEMBRANE PROTEIN TOLC"/>
    <property type="match status" value="1"/>
</dbReference>
<gene>
    <name evidence="10" type="ORF">B0I18_101114</name>
</gene>
<dbReference type="PANTHER" id="PTHR30026:SF20">
    <property type="entry name" value="OUTER MEMBRANE PROTEIN TOLC"/>
    <property type="match status" value="1"/>
</dbReference>
<keyword evidence="11" id="KW-1185">Reference proteome</keyword>
<keyword evidence="6" id="KW-0472">Membrane</keyword>
<dbReference type="AlphaFoldDB" id="A0A2P8D9S1"/>
<comment type="subcellular location">
    <subcellularLocation>
        <location evidence="1">Cell outer membrane</location>
    </subcellularLocation>
</comment>